<dbReference type="PANTHER" id="PTHR43318:SF2">
    <property type="entry name" value="UDP-N-ACETYLGLUCOSAMINE 4,6-DEHYDRATASE (INVERTING)"/>
    <property type="match status" value="1"/>
</dbReference>
<feature type="domain" description="Polysaccharide biosynthesis protein CapD-like" evidence="2">
    <location>
        <begin position="29"/>
        <end position="305"/>
    </location>
</feature>
<dbReference type="InterPro" id="IPR036291">
    <property type="entry name" value="NAD(P)-bd_dom_sf"/>
</dbReference>
<evidence type="ECO:0000313" key="3">
    <source>
        <dbReference type="EMBL" id="KAA6321663.1"/>
    </source>
</evidence>
<dbReference type="NCBIfam" id="TIGR03589">
    <property type="entry name" value="PseB"/>
    <property type="match status" value="1"/>
</dbReference>
<dbReference type="InterPro" id="IPR051203">
    <property type="entry name" value="Polysaccharide_Synthase-Rel"/>
</dbReference>
<dbReference type="InterPro" id="IPR003869">
    <property type="entry name" value="Polysac_CapD-like"/>
</dbReference>
<evidence type="ECO:0000259" key="2">
    <source>
        <dbReference type="Pfam" id="PF02719"/>
    </source>
</evidence>
<protein>
    <submittedName>
        <fullName evidence="3">UDP-N-acetylglucosamine 4 6-dehydratase (Inverting)</fullName>
        <ecNumber evidence="3">4.2.1.115</ecNumber>
    </submittedName>
</protein>
<dbReference type="CDD" id="cd05237">
    <property type="entry name" value="UDP_invert_4-6DH_SDR_e"/>
    <property type="match status" value="1"/>
</dbReference>
<dbReference type="EC" id="4.2.1.115" evidence="3"/>
<dbReference type="PANTHER" id="PTHR43318">
    <property type="entry name" value="UDP-N-ACETYLGLUCOSAMINE 4,6-DEHYDRATASE"/>
    <property type="match status" value="1"/>
</dbReference>
<dbReference type="EMBL" id="SNRY01003251">
    <property type="protein sequence ID" value="KAA6321663.1"/>
    <property type="molecule type" value="Genomic_DNA"/>
</dbReference>
<dbReference type="Pfam" id="PF02719">
    <property type="entry name" value="Polysacc_synt_2"/>
    <property type="match status" value="1"/>
</dbReference>
<evidence type="ECO:0000256" key="1">
    <source>
        <dbReference type="ARBA" id="ARBA00007430"/>
    </source>
</evidence>
<reference evidence="3" key="1">
    <citation type="submission" date="2019-03" db="EMBL/GenBank/DDBJ databases">
        <title>Single cell metagenomics reveals metabolic interactions within the superorganism composed of flagellate Streblomastix strix and complex community of Bacteroidetes bacteria on its surface.</title>
        <authorList>
            <person name="Treitli S.C."/>
            <person name="Kolisko M."/>
            <person name="Husnik F."/>
            <person name="Keeling P."/>
            <person name="Hampl V."/>
        </authorList>
    </citation>
    <scope>NUCLEOTIDE SEQUENCE</scope>
    <source>
        <strain evidence="3">STM</strain>
    </source>
</reference>
<dbReference type="Gene3D" id="3.40.50.720">
    <property type="entry name" value="NAD(P)-binding Rossmann-like Domain"/>
    <property type="match status" value="1"/>
</dbReference>
<dbReference type="GO" id="GO:0016829">
    <property type="term" value="F:lyase activity"/>
    <property type="evidence" value="ECO:0007669"/>
    <property type="project" value="UniProtKB-KW"/>
</dbReference>
<dbReference type="AlphaFoldDB" id="A0A5J4QM17"/>
<name>A0A5J4QM17_9ZZZZ</name>
<organism evidence="3">
    <name type="scientific">termite gut metagenome</name>
    <dbReference type="NCBI Taxonomy" id="433724"/>
    <lineage>
        <taxon>unclassified sequences</taxon>
        <taxon>metagenomes</taxon>
        <taxon>organismal metagenomes</taxon>
    </lineage>
</organism>
<sequence length="362" mass="40961">MSKESSFWNMKCINYNKIKVDKMLNKKSILITGGTGSFGKKFVETIFRDYPQVKKIVIYSRDELKQFELKQKYPETLYPQLRFLIGDVRDGERLKRACEGIDVIIHAAAIKQVDTAEYNPDECIKTNIHGAQNVIDAALQTGIKHVVALSTDKACAPINLYGATKLTSDKLFVAANNMKGPRDIKFSVVRYGNVMGSRGSVIPFFIHKRDNGATELPITDIRMTRFNISLQAGVDLVMFAIDHHLGGEIFIPKIPSYHIADVAKAVAPNLPLKEIGIRPGEKLHEEMITKTDALNTIDLGEYYAILPSINFNYTKEKYMGHHAAKSVPIGFYYSSDKNDQWETVESMRENIKKYVDPDFEIR</sequence>
<dbReference type="InterPro" id="IPR020025">
    <property type="entry name" value="PseB"/>
</dbReference>
<dbReference type="SUPFAM" id="SSF51735">
    <property type="entry name" value="NAD(P)-binding Rossmann-fold domains"/>
    <property type="match status" value="1"/>
</dbReference>
<comment type="caution">
    <text evidence="3">The sequence shown here is derived from an EMBL/GenBank/DDBJ whole genome shotgun (WGS) entry which is preliminary data.</text>
</comment>
<comment type="similarity">
    <text evidence="1">Belongs to the polysaccharide synthase family.</text>
</comment>
<keyword evidence="3" id="KW-0456">Lyase</keyword>
<accession>A0A5J4QM17</accession>
<proteinExistence type="inferred from homology"/>
<gene>
    <name evidence="3" type="ORF">EZS27_028714</name>
</gene>